<dbReference type="PROSITE" id="PS50234">
    <property type="entry name" value="VWFA"/>
    <property type="match status" value="1"/>
</dbReference>
<sequence>MEFACGYVYVKPSAAQKDALRPKANVIKLSALLPPVTWARPSTHPPSPPKDSAKATKPNQPAIYETNFDGLFKKSREGQVTKSSPHYENAEFHKKSGAASSKNVVSQLTTSHQKKALLPPHMKAGGNTGSYSQPLTSRRTNNQILNYDEPKQKTDVNRNFEDPNYTYNIPEGSGGEVKPPGDAVPALASGPGLPPRPSFMDLIPQYLQVIPSSHPSSSSPSPAAPSSTATASANKAPLSGNPNVVLVSLGKLLSEEKVQPVKGKPTSCSKCGSVLNSCYDNEQVKVCYFCQSWDWTSSASTPTCHENIHREEVFLLSPDEQHLSAAEALLLFCIDASGSMSLTSEVLEGKQVVQRSRLEFVQQAVLQSVQRLSEQQPEVRVGLITFNYQVTMHGYEKFKSLLLSGDDLNDSKYLKEAADNFPSPPPLSQTKEYLRSQIINLSANGTTALGPAALLAIRMASRHPGSKVIICTDGKANAKLGNLEEEDNDARTLLSSNIFYKDLGEYAANQGVVVSVLSIEGTDCRLDELGRLADRTGGKVVIANPSRLHLEFEEIIQSRIIATHCAVTLLLPKSLRLRGEREAGHKGTREVGNVNLETEITIQFGANKQNTEALALAPGSRVAIQLQIRYRRSNRQMMLRVMTVEREVTDDSSAVLSSLSLAILQLNSLQASATLAVRGRFQDAKKEGELQRKLIERAMKYSRNAEDKQTFKELFKTMEPIHNNIHTFTRNKCVISDSQTLTDAGAALFFTIKHSNRKSILLEN</sequence>
<dbReference type="PANTHER" id="PTHR13803">
    <property type="entry name" value="SEC24-RELATED PROTEIN"/>
    <property type="match status" value="1"/>
</dbReference>
<dbReference type="Proteomes" id="UP000264800">
    <property type="component" value="Unplaced"/>
</dbReference>
<dbReference type="SUPFAM" id="SSF53300">
    <property type="entry name" value="vWA-like"/>
    <property type="match status" value="1"/>
</dbReference>
<evidence type="ECO:0000313" key="4">
    <source>
        <dbReference type="Proteomes" id="UP000264800"/>
    </source>
</evidence>
<dbReference type="GeneID" id="108237155"/>
<protein>
    <submittedName>
        <fullName evidence="3">Circularly permutated Ras protein 1-like</fullName>
    </submittedName>
</protein>
<reference evidence="3" key="2">
    <citation type="submission" date="2025-09" db="UniProtKB">
        <authorList>
            <consortium name="Ensembl"/>
        </authorList>
    </citation>
    <scope>IDENTIFICATION</scope>
</reference>
<evidence type="ECO:0000313" key="3">
    <source>
        <dbReference type="Ensembl" id="ENSKMAP00000015983.1"/>
    </source>
</evidence>
<dbReference type="GO" id="GO:0008270">
    <property type="term" value="F:zinc ion binding"/>
    <property type="evidence" value="ECO:0007669"/>
    <property type="project" value="TreeGrafter"/>
</dbReference>
<accession>A0A3Q3AH44</accession>
<dbReference type="AlphaFoldDB" id="A0A3Q3AH44"/>
<dbReference type="SUPFAM" id="SSF81995">
    <property type="entry name" value="beta-sandwich domain of Sec23/24"/>
    <property type="match status" value="1"/>
</dbReference>
<dbReference type="GO" id="GO:0070971">
    <property type="term" value="C:endoplasmic reticulum exit site"/>
    <property type="evidence" value="ECO:0007669"/>
    <property type="project" value="TreeGrafter"/>
</dbReference>
<dbReference type="OrthoDB" id="1724672at2759"/>
<dbReference type="Gene3D" id="3.40.50.410">
    <property type="entry name" value="von Willebrand factor, type A domain"/>
    <property type="match status" value="1"/>
</dbReference>
<name>A0A3Q3AH44_KRYMA</name>
<dbReference type="InterPro" id="IPR006896">
    <property type="entry name" value="Sec23/24_trunk_dom"/>
</dbReference>
<dbReference type="InterPro" id="IPR036465">
    <property type="entry name" value="vWFA_dom_sf"/>
</dbReference>
<dbReference type="PANTHER" id="PTHR13803:SF36">
    <property type="entry name" value="TYPE A VON WILLEBRAND FACTOR DOMAIN-CONTAINING PROTEIN"/>
    <property type="match status" value="1"/>
</dbReference>
<dbReference type="KEGG" id="kmr:108237155"/>
<evidence type="ECO:0000259" key="2">
    <source>
        <dbReference type="PROSITE" id="PS50234"/>
    </source>
</evidence>
<dbReference type="GO" id="GO:0030127">
    <property type="term" value="C:COPII vesicle coat"/>
    <property type="evidence" value="ECO:0007669"/>
    <property type="project" value="InterPro"/>
</dbReference>
<dbReference type="GO" id="GO:0090110">
    <property type="term" value="P:COPII-coated vesicle cargo loading"/>
    <property type="evidence" value="ECO:0007669"/>
    <property type="project" value="TreeGrafter"/>
</dbReference>
<feature type="region of interest" description="Disordered" evidence="1">
    <location>
        <begin position="77"/>
        <end position="103"/>
    </location>
</feature>
<dbReference type="GeneTree" id="ENSGT00940000168122"/>
<dbReference type="InterPro" id="IPR050550">
    <property type="entry name" value="SEC23_SEC24_subfamily"/>
</dbReference>
<dbReference type="SMART" id="SM00327">
    <property type="entry name" value="VWA"/>
    <property type="match status" value="1"/>
</dbReference>
<dbReference type="Pfam" id="PF04811">
    <property type="entry name" value="Sec23_trunk"/>
    <property type="match status" value="1"/>
</dbReference>
<feature type="compositionally biased region" description="Low complexity" evidence="1">
    <location>
        <begin position="211"/>
        <end position="233"/>
    </location>
</feature>
<keyword evidence="4" id="KW-1185">Reference proteome</keyword>
<dbReference type="InterPro" id="IPR002035">
    <property type="entry name" value="VWF_A"/>
</dbReference>
<feature type="domain" description="VWFA" evidence="2">
    <location>
        <begin position="329"/>
        <end position="560"/>
    </location>
</feature>
<dbReference type="RefSeq" id="XP_017273872.1">
    <property type="nucleotide sequence ID" value="XM_017418383.3"/>
</dbReference>
<dbReference type="STRING" id="37003.ENSKMAP00000015983"/>
<dbReference type="OMA" id="CYFCQSS"/>
<dbReference type="CDD" id="cd00198">
    <property type="entry name" value="vWFA"/>
    <property type="match status" value="1"/>
</dbReference>
<evidence type="ECO:0000256" key="1">
    <source>
        <dbReference type="SAM" id="MobiDB-lite"/>
    </source>
</evidence>
<reference evidence="3" key="1">
    <citation type="submission" date="2025-08" db="UniProtKB">
        <authorList>
            <consortium name="Ensembl"/>
        </authorList>
    </citation>
    <scope>IDENTIFICATION</scope>
</reference>
<feature type="region of interest" description="Disordered" evidence="1">
    <location>
        <begin position="37"/>
        <end position="60"/>
    </location>
</feature>
<dbReference type="GO" id="GO:0000149">
    <property type="term" value="F:SNARE binding"/>
    <property type="evidence" value="ECO:0007669"/>
    <property type="project" value="TreeGrafter"/>
</dbReference>
<dbReference type="Gene3D" id="2.60.40.1670">
    <property type="entry name" value="beta-sandwich domain of Sec23/24"/>
    <property type="match status" value="1"/>
</dbReference>
<feature type="region of interest" description="Disordered" evidence="1">
    <location>
        <begin position="210"/>
        <end position="237"/>
    </location>
</feature>
<dbReference type="Ensembl" id="ENSKMAT00000016213.1">
    <property type="protein sequence ID" value="ENSKMAP00000015983.1"/>
    <property type="gene ID" value="ENSKMAG00000011942.1"/>
</dbReference>
<organism evidence="3 4">
    <name type="scientific">Kryptolebias marmoratus</name>
    <name type="common">Mangrove killifish</name>
    <name type="synonym">Rivulus marmoratus</name>
    <dbReference type="NCBI Taxonomy" id="37003"/>
    <lineage>
        <taxon>Eukaryota</taxon>
        <taxon>Metazoa</taxon>
        <taxon>Chordata</taxon>
        <taxon>Craniata</taxon>
        <taxon>Vertebrata</taxon>
        <taxon>Euteleostomi</taxon>
        <taxon>Actinopterygii</taxon>
        <taxon>Neopterygii</taxon>
        <taxon>Teleostei</taxon>
        <taxon>Neoteleostei</taxon>
        <taxon>Acanthomorphata</taxon>
        <taxon>Ovalentaria</taxon>
        <taxon>Atherinomorphae</taxon>
        <taxon>Cyprinodontiformes</taxon>
        <taxon>Rivulidae</taxon>
        <taxon>Kryptolebias</taxon>
    </lineage>
</organism>
<dbReference type="GO" id="GO:0006886">
    <property type="term" value="P:intracellular protein transport"/>
    <property type="evidence" value="ECO:0007669"/>
    <property type="project" value="InterPro"/>
</dbReference>
<proteinExistence type="predicted"/>